<dbReference type="NCBIfam" id="TIGR02595">
    <property type="entry name" value="PEP_CTERM"/>
    <property type="match status" value="1"/>
</dbReference>
<gene>
    <name evidence="3" type="ORF">R0137_01435</name>
</gene>
<evidence type="ECO:0000313" key="3">
    <source>
        <dbReference type="EMBL" id="WOJ97250.1"/>
    </source>
</evidence>
<feature type="chain" id="PRO_5047352803" evidence="1">
    <location>
        <begin position="27"/>
        <end position="178"/>
    </location>
</feature>
<evidence type="ECO:0000256" key="1">
    <source>
        <dbReference type="SAM" id="SignalP"/>
    </source>
</evidence>
<sequence>MIFVKKLFLGAAVSMMLAMFSLQASAGPVYSFSFGSAGSEVSGRITGLPSFDDTFAAADSVFVDLSPVGALVFAGAGPLTFFNQFDVFGGNVTAANFLVATVSDTEIYGLDLCFGVICGLPDSVGYGQLVVLQEGEQGLEAIELLSEGIPEFQQVPVPATLVLLGLGLVGLRMRRIKS</sequence>
<keyword evidence="1" id="KW-0732">Signal</keyword>
<dbReference type="RefSeq" id="WP_407327987.1">
    <property type="nucleotide sequence ID" value="NZ_CP136865.1"/>
</dbReference>
<dbReference type="EMBL" id="CP136865">
    <property type="protein sequence ID" value="WOJ97250.1"/>
    <property type="molecule type" value="Genomic_DNA"/>
</dbReference>
<evidence type="ECO:0000259" key="2">
    <source>
        <dbReference type="Pfam" id="PF07589"/>
    </source>
</evidence>
<keyword evidence="4" id="KW-1185">Reference proteome</keyword>
<dbReference type="Proteomes" id="UP001626549">
    <property type="component" value="Chromosome"/>
</dbReference>
<evidence type="ECO:0000313" key="4">
    <source>
        <dbReference type="Proteomes" id="UP001626549"/>
    </source>
</evidence>
<name>A0ABZ0IDQ9_9GAMM</name>
<feature type="domain" description="Ice-binding protein C-terminal" evidence="2">
    <location>
        <begin position="154"/>
        <end position="175"/>
    </location>
</feature>
<reference evidence="3 4" key="1">
    <citation type="submission" date="2023-10" db="EMBL/GenBank/DDBJ databases">
        <title>Two novel species belonging to the OM43/NOR5 clade.</title>
        <authorList>
            <person name="Park M."/>
        </authorList>
    </citation>
    <scope>NUCLEOTIDE SEQUENCE [LARGE SCALE GENOMIC DNA]</scope>
    <source>
        <strain evidence="3 4">IMCC45268</strain>
    </source>
</reference>
<proteinExistence type="predicted"/>
<accession>A0ABZ0IDQ9</accession>
<organism evidence="3 4">
    <name type="scientific">Congregibacter brevis</name>
    <dbReference type="NCBI Taxonomy" id="3081201"/>
    <lineage>
        <taxon>Bacteria</taxon>
        <taxon>Pseudomonadati</taxon>
        <taxon>Pseudomonadota</taxon>
        <taxon>Gammaproteobacteria</taxon>
        <taxon>Cellvibrionales</taxon>
        <taxon>Halieaceae</taxon>
        <taxon>Congregibacter</taxon>
    </lineage>
</organism>
<dbReference type="InterPro" id="IPR013424">
    <property type="entry name" value="Ice-binding_C"/>
</dbReference>
<protein>
    <submittedName>
        <fullName evidence="3">PEP-CTERM sorting domain-containing protein</fullName>
    </submittedName>
</protein>
<dbReference type="Pfam" id="PF07589">
    <property type="entry name" value="PEP-CTERM"/>
    <property type="match status" value="1"/>
</dbReference>
<feature type="signal peptide" evidence="1">
    <location>
        <begin position="1"/>
        <end position="26"/>
    </location>
</feature>